<reference evidence="11" key="1">
    <citation type="submission" date="2021-01" db="EMBL/GenBank/DDBJ databases">
        <authorList>
            <person name="Corre E."/>
            <person name="Pelletier E."/>
            <person name="Niang G."/>
            <person name="Scheremetjew M."/>
            <person name="Finn R."/>
            <person name="Kale V."/>
            <person name="Holt S."/>
            <person name="Cochrane G."/>
            <person name="Meng A."/>
            <person name="Brown T."/>
            <person name="Cohen L."/>
        </authorList>
    </citation>
    <scope>NUCLEOTIDE SEQUENCE</scope>
    <source>
        <strain evidence="11">CCMP1510</strain>
    </source>
</reference>
<feature type="domain" description="EF-hand" evidence="9">
    <location>
        <begin position="32"/>
        <end position="67"/>
    </location>
</feature>
<dbReference type="GO" id="GO:0008270">
    <property type="term" value="F:zinc ion binding"/>
    <property type="evidence" value="ECO:0007669"/>
    <property type="project" value="UniProtKB-KW"/>
</dbReference>
<dbReference type="InterPro" id="IPR013083">
    <property type="entry name" value="Znf_RING/FYVE/PHD"/>
</dbReference>
<dbReference type="EMBL" id="HBIJ01015290">
    <property type="protein sequence ID" value="CAE0369461.1"/>
    <property type="molecule type" value="Transcribed_RNA"/>
</dbReference>
<dbReference type="GO" id="GO:0005829">
    <property type="term" value="C:cytosol"/>
    <property type="evidence" value="ECO:0007669"/>
    <property type="project" value="TreeGrafter"/>
</dbReference>
<keyword evidence="3" id="KW-0378">Hydrolase</keyword>
<dbReference type="SMART" id="SM00064">
    <property type="entry name" value="FYVE"/>
    <property type="match status" value="1"/>
</dbReference>
<dbReference type="PROSITE" id="PS50222">
    <property type="entry name" value="EF_HAND_2"/>
    <property type="match status" value="1"/>
</dbReference>
<keyword evidence="2 6" id="KW-0863">Zinc-finger</keyword>
<organism evidence="11">
    <name type="scientific">Aureoumbra lagunensis</name>
    <dbReference type="NCBI Taxonomy" id="44058"/>
    <lineage>
        <taxon>Eukaryota</taxon>
        <taxon>Sar</taxon>
        <taxon>Stramenopiles</taxon>
        <taxon>Ochrophyta</taxon>
        <taxon>Pelagophyceae</taxon>
        <taxon>Pelagomonadales</taxon>
        <taxon>Aureoumbra</taxon>
    </lineage>
</organism>
<dbReference type="InterPro" id="IPR011992">
    <property type="entry name" value="EF-hand-dom_pair"/>
</dbReference>
<sequence>MEKEAFEVCDGTEIISGERLRDYVLNEKKSEVNREELQNCYARHDMERKGYLTREEFLGFMNDLALIKERQTNYISSTAAVGAGGGFLIGGPIGAALFGGLGAAYGALSSDWRNMQMSIAGAATLGLMIGPGGLLVGAALGGIGQSYGDQSYLGEPKTWNRFESKAHFGEMERLGDPYQDISNDQEESIEQKAKLSICCSGGGLRAATAFLAFLAELEDANILSRATHVATCSGSCWSLVALLESDEQNVKEFLPVFGQRLESDLRLPRSAWRSGVSDEKAKEAWIFNRFAARRNQGHVVGIADIWGAHLSASLLKDKAQGPGAYGLGALRNNQVFGQGITPIFTAVEAVNSGPVWSASTKCEICNSTFGIIIGKNRHHCRACGMSVCETCSVKEEQRRCKNCIANNQNALERTSWRWWEFTPHHVGPVTGTKTPSHIFGRRKSEDITKISSTGGEPVGQLLGVFGSAMCATIERYEAAGAISETTAFLARAIADPSTSDPGRSLLRPSSFHYGPEIFADSFVFLGDAGFSSNLPLIPVLYRGSDIVICLDSSGYTPLTLRTSIAREVARAINALQDIGCTRIHFDIDAYANDPVSFHTVRPPNKSSDSLLIILTLAKNMEDLDFDPLANAASGGFCANSSASYESADYNRLVSFVRHKVRSQIPLIKKRIEDFNKNQL</sequence>
<evidence type="ECO:0000256" key="7">
    <source>
        <dbReference type="SAM" id="Phobius"/>
    </source>
</evidence>
<evidence type="ECO:0000256" key="2">
    <source>
        <dbReference type="ARBA" id="ARBA00022771"/>
    </source>
</evidence>
<evidence type="ECO:0000256" key="3">
    <source>
        <dbReference type="ARBA" id="ARBA00022801"/>
    </source>
</evidence>
<dbReference type="GO" id="GO:0005509">
    <property type="term" value="F:calcium ion binding"/>
    <property type="evidence" value="ECO:0007669"/>
    <property type="project" value="InterPro"/>
</dbReference>
<dbReference type="InterPro" id="IPR011011">
    <property type="entry name" value="Znf_FYVE_PHD"/>
</dbReference>
<dbReference type="InterPro" id="IPR016035">
    <property type="entry name" value="Acyl_Trfase/lysoPLipase"/>
</dbReference>
<evidence type="ECO:0000256" key="6">
    <source>
        <dbReference type="PROSITE-ProRule" id="PRU00091"/>
    </source>
</evidence>
<keyword evidence="7" id="KW-0812">Transmembrane</keyword>
<feature type="domain" description="FYVE-type" evidence="8">
    <location>
        <begin position="356"/>
        <end position="408"/>
    </location>
</feature>
<keyword evidence="1" id="KW-0479">Metal-binding</keyword>
<dbReference type="Pfam" id="PF01735">
    <property type="entry name" value="PLA2_B"/>
    <property type="match status" value="1"/>
</dbReference>
<dbReference type="AlphaFoldDB" id="A0A6S8DN20"/>
<protein>
    <submittedName>
        <fullName evidence="11">Uncharacterized protein</fullName>
    </submittedName>
</protein>
<evidence type="ECO:0000256" key="4">
    <source>
        <dbReference type="ARBA" id="ARBA00022833"/>
    </source>
</evidence>
<dbReference type="Gene3D" id="3.30.40.10">
    <property type="entry name" value="Zinc/RING finger domain, C3HC4 (zinc finger)"/>
    <property type="match status" value="1"/>
</dbReference>
<name>A0A6S8DN20_9STRA</name>
<evidence type="ECO:0000256" key="1">
    <source>
        <dbReference type="ARBA" id="ARBA00022723"/>
    </source>
</evidence>
<dbReference type="PANTHER" id="PTHR10728:SF40">
    <property type="entry name" value="PATATIN FAMILY PROTEIN"/>
    <property type="match status" value="1"/>
</dbReference>
<dbReference type="InterPro" id="IPR002642">
    <property type="entry name" value="LysoPLipase_cat_dom"/>
</dbReference>
<feature type="transmembrane region" description="Helical" evidence="7">
    <location>
        <begin position="120"/>
        <end position="143"/>
    </location>
</feature>
<gene>
    <name evidence="10" type="ORF">ALAG00032_LOCUS10223</name>
    <name evidence="11" type="ORF">ALAG00032_LOCUS10224</name>
</gene>
<dbReference type="Gene3D" id="1.10.238.10">
    <property type="entry name" value="EF-hand"/>
    <property type="match status" value="1"/>
</dbReference>
<evidence type="ECO:0000259" key="9">
    <source>
        <dbReference type="PROSITE" id="PS50222"/>
    </source>
</evidence>
<evidence type="ECO:0000259" key="8">
    <source>
        <dbReference type="PROSITE" id="PS50178"/>
    </source>
</evidence>
<dbReference type="SUPFAM" id="SSF47473">
    <property type="entry name" value="EF-hand"/>
    <property type="match status" value="1"/>
</dbReference>
<proteinExistence type="predicted"/>
<dbReference type="SUPFAM" id="SSF52151">
    <property type="entry name" value="FabD/lysophospholipase-like"/>
    <property type="match status" value="1"/>
</dbReference>
<dbReference type="SUPFAM" id="SSF57903">
    <property type="entry name" value="FYVE/PHD zinc finger"/>
    <property type="match status" value="1"/>
</dbReference>
<evidence type="ECO:0000313" key="10">
    <source>
        <dbReference type="EMBL" id="CAE0369460.1"/>
    </source>
</evidence>
<keyword evidence="4" id="KW-0862">Zinc</keyword>
<feature type="transmembrane region" description="Helical" evidence="7">
    <location>
        <begin position="87"/>
        <end position="108"/>
    </location>
</feature>
<keyword evidence="7" id="KW-0472">Membrane</keyword>
<dbReference type="PANTHER" id="PTHR10728">
    <property type="entry name" value="CYTOSOLIC PHOSPHOLIPASE A2"/>
    <property type="match status" value="1"/>
</dbReference>
<dbReference type="InterPro" id="IPR002048">
    <property type="entry name" value="EF_hand_dom"/>
</dbReference>
<dbReference type="GO" id="GO:0046475">
    <property type="term" value="P:glycerophospholipid catabolic process"/>
    <property type="evidence" value="ECO:0007669"/>
    <property type="project" value="TreeGrafter"/>
</dbReference>
<dbReference type="Gene3D" id="3.40.1090.10">
    <property type="entry name" value="Cytosolic phospholipase A2 catalytic domain"/>
    <property type="match status" value="1"/>
</dbReference>
<dbReference type="GO" id="GO:0004623">
    <property type="term" value="F:phospholipase A2 activity"/>
    <property type="evidence" value="ECO:0007669"/>
    <property type="project" value="TreeGrafter"/>
</dbReference>
<dbReference type="InterPro" id="IPR017455">
    <property type="entry name" value="Znf_FYVE-rel"/>
</dbReference>
<dbReference type="Pfam" id="PF01363">
    <property type="entry name" value="FYVE"/>
    <property type="match status" value="1"/>
</dbReference>
<evidence type="ECO:0000256" key="5">
    <source>
        <dbReference type="ARBA" id="ARBA00023098"/>
    </source>
</evidence>
<dbReference type="InterPro" id="IPR000306">
    <property type="entry name" value="Znf_FYVE"/>
</dbReference>
<accession>A0A6S8DN20</accession>
<keyword evidence="7" id="KW-1133">Transmembrane helix</keyword>
<dbReference type="CDD" id="cd00065">
    <property type="entry name" value="FYVE_like_SF"/>
    <property type="match status" value="1"/>
</dbReference>
<dbReference type="EMBL" id="HBIJ01015286">
    <property type="protein sequence ID" value="CAE0369460.1"/>
    <property type="molecule type" value="Transcribed_RNA"/>
</dbReference>
<evidence type="ECO:0000313" key="11">
    <source>
        <dbReference type="EMBL" id="CAE0369461.1"/>
    </source>
</evidence>
<dbReference type="PROSITE" id="PS50178">
    <property type="entry name" value="ZF_FYVE"/>
    <property type="match status" value="1"/>
</dbReference>
<keyword evidence="5" id="KW-0443">Lipid metabolism</keyword>